<accession>A0ABY7FQB9</accession>
<feature type="signal peptide" evidence="1">
    <location>
        <begin position="1"/>
        <end position="16"/>
    </location>
</feature>
<dbReference type="EMBL" id="CP111024">
    <property type="protein sequence ID" value="WAR24337.1"/>
    <property type="molecule type" value="Genomic_DNA"/>
</dbReference>
<protein>
    <submittedName>
        <fullName evidence="2">Uncharacterized protein</fullName>
    </submittedName>
</protein>
<evidence type="ECO:0000313" key="2">
    <source>
        <dbReference type="EMBL" id="WAR24337.1"/>
    </source>
</evidence>
<keyword evidence="3" id="KW-1185">Reference proteome</keyword>
<name>A0ABY7FQB9_MYAAR</name>
<dbReference type="Proteomes" id="UP001164746">
    <property type="component" value="Chromosome 13"/>
</dbReference>
<proteinExistence type="predicted"/>
<organism evidence="2 3">
    <name type="scientific">Mya arenaria</name>
    <name type="common">Soft-shell clam</name>
    <dbReference type="NCBI Taxonomy" id="6604"/>
    <lineage>
        <taxon>Eukaryota</taxon>
        <taxon>Metazoa</taxon>
        <taxon>Spiralia</taxon>
        <taxon>Lophotrochozoa</taxon>
        <taxon>Mollusca</taxon>
        <taxon>Bivalvia</taxon>
        <taxon>Autobranchia</taxon>
        <taxon>Heteroconchia</taxon>
        <taxon>Euheterodonta</taxon>
        <taxon>Imparidentia</taxon>
        <taxon>Neoheterodontei</taxon>
        <taxon>Myida</taxon>
        <taxon>Myoidea</taxon>
        <taxon>Myidae</taxon>
        <taxon>Mya</taxon>
    </lineage>
</organism>
<gene>
    <name evidence="2" type="ORF">MAR_038006</name>
</gene>
<sequence length="124" mass="14173">MKLAVLLLSVLGVVQAQSDSVIYDLSSQANCKMVDRSPTYDCRWPAGLDMADLVIESGRIVAYQIQWFNGGWSGWYVSGLNDIDRKFNINAQPTCGMSYTANSMRRMWSYFYDHTHKYLVCRPN</sequence>
<reference evidence="2" key="1">
    <citation type="submission" date="2022-11" db="EMBL/GenBank/DDBJ databases">
        <title>Centuries of genome instability and evolution in soft-shell clam transmissible cancer (bioRxiv).</title>
        <authorList>
            <person name="Hart S.F.M."/>
            <person name="Yonemitsu M.A."/>
            <person name="Giersch R.M."/>
            <person name="Beal B.F."/>
            <person name="Arriagada G."/>
            <person name="Davis B.W."/>
            <person name="Ostrander E.A."/>
            <person name="Goff S.P."/>
            <person name="Metzger M.J."/>
        </authorList>
    </citation>
    <scope>NUCLEOTIDE SEQUENCE</scope>
    <source>
        <strain evidence="2">MELC-2E11</strain>
        <tissue evidence="2">Siphon/mantle</tissue>
    </source>
</reference>
<keyword evidence="1" id="KW-0732">Signal</keyword>
<evidence type="ECO:0000313" key="3">
    <source>
        <dbReference type="Proteomes" id="UP001164746"/>
    </source>
</evidence>
<evidence type="ECO:0000256" key="1">
    <source>
        <dbReference type="SAM" id="SignalP"/>
    </source>
</evidence>
<feature type="chain" id="PRO_5046094097" evidence="1">
    <location>
        <begin position="17"/>
        <end position="124"/>
    </location>
</feature>